<evidence type="ECO:0000256" key="1">
    <source>
        <dbReference type="SAM" id="SignalP"/>
    </source>
</evidence>
<evidence type="ECO:0000313" key="3">
    <source>
        <dbReference type="EMBL" id="MDR6428116.1"/>
    </source>
</evidence>
<dbReference type="AlphaFoldDB" id="A0AAE4BXJ5"/>
<accession>A0AAE4BXJ5</accession>
<dbReference type="InterPro" id="IPR007893">
    <property type="entry name" value="Spore_coat_U/FanG"/>
</dbReference>
<keyword evidence="3" id="KW-0946">Virion</keyword>
<dbReference type="Proteomes" id="UP001184828">
    <property type="component" value="Unassembled WGS sequence"/>
</dbReference>
<keyword evidence="3" id="KW-0167">Capsid protein</keyword>
<evidence type="ECO:0000259" key="2">
    <source>
        <dbReference type="Pfam" id="PF05229"/>
    </source>
</evidence>
<gene>
    <name evidence="3" type="ORF">J2738_004271</name>
</gene>
<sequence>MKQKPSLPLRTLGSATLALLAVLPLQPAQAAAATATFQVTATVLKACLVSTPVTLAFGSYAPSTGTVATGTTAFNVTCTFGTTYSVGLNPGASSGATVTTRKMTSPSAPAGNETLSYALFKESAMTTNWDNSTTGTGYTATGLPQPYTIYGAIPIGQYTASPQVDYADTITLTLTY</sequence>
<feature type="chain" id="PRO_5042216129" evidence="1">
    <location>
        <begin position="31"/>
        <end position="176"/>
    </location>
</feature>
<dbReference type="RefSeq" id="WP_309929102.1">
    <property type="nucleotide sequence ID" value="NZ_JAVDQZ010000006.1"/>
</dbReference>
<dbReference type="Pfam" id="PF05229">
    <property type="entry name" value="SCPU"/>
    <property type="match status" value="1"/>
</dbReference>
<comment type="caution">
    <text evidence="3">The sequence shown here is derived from an EMBL/GenBank/DDBJ whole genome shotgun (WGS) entry which is preliminary data.</text>
</comment>
<dbReference type="SMART" id="SM00972">
    <property type="entry name" value="SCPU"/>
    <property type="match status" value="1"/>
</dbReference>
<name>A0AAE4BXJ5_VARPD</name>
<organism evidence="3 4">
    <name type="scientific">Variovorax paradoxus</name>
    <dbReference type="NCBI Taxonomy" id="34073"/>
    <lineage>
        <taxon>Bacteria</taxon>
        <taxon>Pseudomonadati</taxon>
        <taxon>Pseudomonadota</taxon>
        <taxon>Betaproteobacteria</taxon>
        <taxon>Burkholderiales</taxon>
        <taxon>Comamonadaceae</taxon>
        <taxon>Variovorax</taxon>
    </lineage>
</organism>
<protein>
    <submittedName>
        <fullName evidence="3">Spore coat protein U-like protein</fullName>
    </submittedName>
</protein>
<dbReference type="InterPro" id="IPR053167">
    <property type="entry name" value="Spore_coat_component"/>
</dbReference>
<evidence type="ECO:0000313" key="4">
    <source>
        <dbReference type="Proteomes" id="UP001184828"/>
    </source>
</evidence>
<proteinExistence type="predicted"/>
<feature type="domain" description="Spore coat protein U/FanG" evidence="2">
    <location>
        <begin position="33"/>
        <end position="173"/>
    </location>
</feature>
<feature type="signal peptide" evidence="1">
    <location>
        <begin position="1"/>
        <end position="30"/>
    </location>
</feature>
<reference evidence="3" key="1">
    <citation type="submission" date="2023-07" db="EMBL/GenBank/DDBJ databases">
        <title>Sorghum-associated microbial communities from plants grown in Nebraska, USA.</title>
        <authorList>
            <person name="Schachtman D."/>
        </authorList>
    </citation>
    <scope>NUCLEOTIDE SEQUENCE</scope>
    <source>
        <strain evidence="3">DS2114</strain>
    </source>
</reference>
<dbReference type="EMBL" id="JAVDQZ010000006">
    <property type="protein sequence ID" value="MDR6428116.1"/>
    <property type="molecule type" value="Genomic_DNA"/>
</dbReference>
<keyword evidence="1" id="KW-0732">Signal</keyword>
<dbReference type="PANTHER" id="PTHR37089">
    <property type="entry name" value="PROTEIN U-RELATED"/>
    <property type="match status" value="1"/>
</dbReference>